<dbReference type="SMART" id="SM00290">
    <property type="entry name" value="ZnF_UBP"/>
    <property type="match status" value="1"/>
</dbReference>
<dbReference type="PANTHER" id="PTHR47665">
    <property type="entry name" value="HISTONE DEACETYLASE-LIKE PROTEIN"/>
    <property type="match status" value="1"/>
</dbReference>
<name>A0A7R9GJE4_9CRUS</name>
<organism evidence="3">
    <name type="scientific">Notodromas monacha</name>
    <dbReference type="NCBI Taxonomy" id="399045"/>
    <lineage>
        <taxon>Eukaryota</taxon>
        <taxon>Metazoa</taxon>
        <taxon>Ecdysozoa</taxon>
        <taxon>Arthropoda</taxon>
        <taxon>Crustacea</taxon>
        <taxon>Oligostraca</taxon>
        <taxon>Ostracoda</taxon>
        <taxon>Podocopa</taxon>
        <taxon>Podocopida</taxon>
        <taxon>Cypridocopina</taxon>
        <taxon>Cypridoidea</taxon>
        <taxon>Cyprididae</taxon>
        <taxon>Notodromas</taxon>
    </lineage>
</organism>
<dbReference type="Gene3D" id="3.30.40.10">
    <property type="entry name" value="Zinc/RING finger domain, C3HC4 (zinc finger)"/>
    <property type="match status" value="1"/>
</dbReference>
<evidence type="ECO:0000256" key="1">
    <source>
        <dbReference type="PROSITE-ProRule" id="PRU00502"/>
    </source>
</evidence>
<dbReference type="Pfam" id="PF02148">
    <property type="entry name" value="zf-UBP"/>
    <property type="match status" value="1"/>
</dbReference>
<keyword evidence="1" id="KW-0862">Zinc</keyword>
<gene>
    <name evidence="3" type="ORF">NMOB1V02_LOCUS10932</name>
</gene>
<evidence type="ECO:0000313" key="3">
    <source>
        <dbReference type="EMBL" id="CAD7283316.1"/>
    </source>
</evidence>
<dbReference type="InterPro" id="IPR001607">
    <property type="entry name" value="Znf_UBP"/>
</dbReference>
<keyword evidence="1" id="KW-0863">Zinc-finger</keyword>
<feature type="domain" description="UBP-type" evidence="2">
    <location>
        <begin position="18"/>
        <end position="119"/>
    </location>
</feature>
<proteinExistence type="predicted"/>
<feature type="non-terminal residue" evidence="3">
    <location>
        <position position="1"/>
    </location>
</feature>
<dbReference type="PANTHER" id="PTHR47665:SF1">
    <property type="entry name" value="HISTONE DEACETYLASE-LIKE PROTEIN"/>
    <property type="match status" value="1"/>
</dbReference>
<dbReference type="OrthoDB" id="424012at2759"/>
<dbReference type="GO" id="GO:0008270">
    <property type="term" value="F:zinc ion binding"/>
    <property type="evidence" value="ECO:0007669"/>
    <property type="project" value="UniProtKB-KW"/>
</dbReference>
<dbReference type="InterPro" id="IPR013083">
    <property type="entry name" value="Znf_RING/FYVE/PHD"/>
</dbReference>
<evidence type="ECO:0000313" key="4">
    <source>
        <dbReference type="Proteomes" id="UP000678499"/>
    </source>
</evidence>
<reference evidence="3" key="1">
    <citation type="submission" date="2020-11" db="EMBL/GenBank/DDBJ databases">
        <authorList>
            <person name="Tran Van P."/>
        </authorList>
    </citation>
    <scope>NUCLEOTIDE SEQUENCE</scope>
</reference>
<evidence type="ECO:0000259" key="2">
    <source>
        <dbReference type="PROSITE" id="PS50271"/>
    </source>
</evidence>
<accession>A0A7R9GJE4</accession>
<dbReference type="PROSITE" id="PS50271">
    <property type="entry name" value="ZF_UBP"/>
    <property type="match status" value="1"/>
</dbReference>
<dbReference type="SUPFAM" id="SSF57850">
    <property type="entry name" value="RING/U-box"/>
    <property type="match status" value="1"/>
</dbReference>
<keyword evidence="1" id="KW-0479">Metal-binding</keyword>
<protein>
    <recommendedName>
        <fullName evidence="2">UBP-type domain-containing protein</fullName>
    </recommendedName>
</protein>
<keyword evidence="4" id="KW-1185">Reference proteome</keyword>
<dbReference type="Proteomes" id="UP000678499">
    <property type="component" value="Unassembled WGS sequence"/>
</dbReference>
<dbReference type="AlphaFoldDB" id="A0A7R9GJE4"/>
<sequence length="139" mass="15722">TSFTNFQGTALFAVRPKRSCPHLSLVKPAPPSEGALAVDQKCEKCDAPDGNWLCLTCYMVLCGRDRNKHMLAHYSAHHNHPLCLSFDDLSVWCYGCASYVDYELPELTEIHRRVYKSKFRENRPGDNATAQTTIDNTLE</sequence>
<dbReference type="EMBL" id="OA887254">
    <property type="protein sequence ID" value="CAD7283316.1"/>
    <property type="molecule type" value="Genomic_DNA"/>
</dbReference>
<dbReference type="EMBL" id="CAJPEX010005217">
    <property type="protein sequence ID" value="CAG0923468.1"/>
    <property type="molecule type" value="Genomic_DNA"/>
</dbReference>